<feature type="region of interest" description="Disordered" evidence="2">
    <location>
        <begin position="86"/>
        <end position="109"/>
    </location>
</feature>
<dbReference type="GO" id="GO:0005739">
    <property type="term" value="C:mitochondrion"/>
    <property type="evidence" value="ECO:0007669"/>
    <property type="project" value="UniProtKB-ARBA"/>
</dbReference>
<dbReference type="InterPro" id="IPR036612">
    <property type="entry name" value="KH_dom_type_1_sf"/>
</dbReference>
<dbReference type="CDD" id="cd20407">
    <property type="entry name" value="Tudor_AKAP1"/>
    <property type="match status" value="1"/>
</dbReference>
<proteinExistence type="predicted"/>
<dbReference type="Pfam" id="PF00013">
    <property type="entry name" value="KH_1"/>
    <property type="match status" value="1"/>
</dbReference>
<dbReference type="GO" id="GO:0010468">
    <property type="term" value="P:regulation of gene expression"/>
    <property type="evidence" value="ECO:0007669"/>
    <property type="project" value="UniProtKB-ARBA"/>
</dbReference>
<dbReference type="EMBL" id="GFDF01006198">
    <property type="protein sequence ID" value="JAV07886.1"/>
    <property type="molecule type" value="Transcribed_RNA"/>
</dbReference>
<protein>
    <submittedName>
        <fullName evidence="4">Putative a kinase anchor protein</fullName>
    </submittedName>
</protein>
<sequence length="553" mass="60945">MVAIRPIVVLSTLTLLLGLTWFRRKKRLNSDTGEKASDSGAITDEGKHEDLATLRNLNSRPAQSASVCIANGNTHITPSKLAKSAPIDIVPNGRSPPMPSGRKSVGAVDNPNKIDADVLNAKIRDSELKTLASIEEQEDLDLGSPIDLPGSFERRPFNNFHKTVNVAEEEPVIIKATMIAKVSPKDDFLEPPKYVNTEEVTMKSTVDNNCLTLENGKHEVQDTQNPPPPISSPPLSLCSNHSLDSGKGSSPPYSEGAPANCCEFLLPAVMIGQMIGRKGTVIQHLKKTTGATVVIRRHPDTTKFKICVVEGTEAEIDRALTEIRRMFPIERYPKFTMEKIQYSLPSVVQSMDPAFINLHLIEGINNDVVVSSILDGGHIFVQQPLHPSYPSLNNLNQMMYQNYSTKQSPMMENPTENSVCVACVQNMWYRVVILTHSAETKTALVKYLDYGGFGNHDTADLRQIRHDFMNVPFQAIECTLSNIKPTGQEWAPAAAEVLQTLTTGMVLQAQVAGYTPEGLPEVYLYANYGPDNIVFLNRELVARGLAEWVEDTV</sequence>
<dbReference type="InterPro" id="IPR004088">
    <property type="entry name" value="KH_dom_type_1"/>
</dbReference>
<dbReference type="Gene3D" id="3.30.1370.10">
    <property type="entry name" value="K Homology domain, type 1"/>
    <property type="match status" value="1"/>
</dbReference>
<dbReference type="InterPro" id="IPR002999">
    <property type="entry name" value="Tudor"/>
</dbReference>
<dbReference type="SUPFAM" id="SSF63748">
    <property type="entry name" value="Tudor/PWWP/MBT"/>
    <property type="match status" value="1"/>
</dbReference>
<dbReference type="SMART" id="SM00333">
    <property type="entry name" value="TUDOR"/>
    <property type="match status" value="1"/>
</dbReference>
<dbReference type="PANTHER" id="PTHR22948:SF65">
    <property type="entry name" value="A-KINASE ANCHORING PROTEIN 1"/>
    <property type="match status" value="1"/>
</dbReference>
<dbReference type="InterPro" id="IPR050621">
    <property type="entry name" value="Tudor_domain_containing"/>
</dbReference>
<dbReference type="InterPro" id="IPR047368">
    <property type="entry name" value="KH-I_AKAP1"/>
</dbReference>
<keyword evidence="4" id="KW-0808">Transferase</keyword>
<dbReference type="Gene3D" id="2.30.30.140">
    <property type="match status" value="1"/>
</dbReference>
<dbReference type="PANTHER" id="PTHR22948">
    <property type="entry name" value="TUDOR DOMAIN CONTAINING PROTEIN"/>
    <property type="match status" value="1"/>
</dbReference>
<dbReference type="Gene3D" id="2.40.50.90">
    <property type="match status" value="1"/>
</dbReference>
<dbReference type="CDD" id="cd22395">
    <property type="entry name" value="KH-I_AKAP1"/>
    <property type="match status" value="1"/>
</dbReference>
<dbReference type="InterPro" id="IPR035437">
    <property type="entry name" value="SNase_OB-fold_sf"/>
</dbReference>
<evidence type="ECO:0000256" key="1">
    <source>
        <dbReference type="PROSITE-ProRule" id="PRU00117"/>
    </source>
</evidence>
<keyword evidence="4" id="KW-0418">Kinase</keyword>
<feature type="region of interest" description="Disordered" evidence="2">
    <location>
        <begin position="219"/>
        <end position="252"/>
    </location>
</feature>
<dbReference type="SMART" id="SM00322">
    <property type="entry name" value="KH"/>
    <property type="match status" value="1"/>
</dbReference>
<dbReference type="GO" id="GO:0016301">
    <property type="term" value="F:kinase activity"/>
    <property type="evidence" value="ECO:0007669"/>
    <property type="project" value="UniProtKB-KW"/>
</dbReference>
<dbReference type="GO" id="GO:0003723">
    <property type="term" value="F:RNA binding"/>
    <property type="evidence" value="ECO:0007669"/>
    <property type="project" value="UniProtKB-UniRule"/>
</dbReference>
<evidence type="ECO:0000259" key="3">
    <source>
        <dbReference type="PROSITE" id="PS50304"/>
    </source>
</evidence>
<evidence type="ECO:0000256" key="2">
    <source>
        <dbReference type="SAM" id="MobiDB-lite"/>
    </source>
</evidence>
<dbReference type="SUPFAM" id="SSF54791">
    <property type="entry name" value="Eukaryotic type KH-domain (KH-domain type I)"/>
    <property type="match status" value="1"/>
</dbReference>
<name>A0A1L8DN60_9DIPT</name>
<dbReference type="InterPro" id="IPR004087">
    <property type="entry name" value="KH_dom"/>
</dbReference>
<dbReference type="InterPro" id="IPR047367">
    <property type="entry name" value="Tudor_AKAP1"/>
</dbReference>
<evidence type="ECO:0000313" key="4">
    <source>
        <dbReference type="EMBL" id="JAV07886.1"/>
    </source>
</evidence>
<keyword evidence="1" id="KW-0694">RNA-binding</keyword>
<dbReference type="PROSITE" id="PS50084">
    <property type="entry name" value="KH_TYPE_1"/>
    <property type="match status" value="1"/>
</dbReference>
<accession>A0A1L8DN60</accession>
<feature type="domain" description="Tudor" evidence="3">
    <location>
        <begin position="413"/>
        <end position="471"/>
    </location>
</feature>
<feature type="compositionally biased region" description="Polar residues" evidence="2">
    <location>
        <begin position="240"/>
        <end position="252"/>
    </location>
</feature>
<organism evidence="4">
    <name type="scientific">Nyssomyia neivai</name>
    <dbReference type="NCBI Taxonomy" id="330878"/>
    <lineage>
        <taxon>Eukaryota</taxon>
        <taxon>Metazoa</taxon>
        <taxon>Ecdysozoa</taxon>
        <taxon>Arthropoda</taxon>
        <taxon>Hexapoda</taxon>
        <taxon>Insecta</taxon>
        <taxon>Pterygota</taxon>
        <taxon>Neoptera</taxon>
        <taxon>Endopterygota</taxon>
        <taxon>Diptera</taxon>
        <taxon>Nematocera</taxon>
        <taxon>Psychodoidea</taxon>
        <taxon>Psychodidae</taxon>
        <taxon>Nyssomyia</taxon>
    </lineage>
</organism>
<dbReference type="Pfam" id="PF00567">
    <property type="entry name" value="TUDOR"/>
    <property type="match status" value="1"/>
</dbReference>
<reference evidence="4" key="1">
    <citation type="submission" date="2016-12" db="EMBL/GenBank/DDBJ databases">
        <title>An insight into the sialome and mialome of the sand fly, Nyssomyia neivai.</title>
        <authorList>
            <person name="Sebastian V."/>
            <person name="Goulart T.M."/>
            <person name="Oliveira W."/>
            <person name="Calvo E."/>
            <person name="Oliveira L.F."/>
            <person name="Pinto M.C."/>
            <person name="Rosselino A.M."/>
            <person name="Ribeiro J.M."/>
        </authorList>
    </citation>
    <scope>NUCLEOTIDE SEQUENCE</scope>
</reference>
<dbReference type="AlphaFoldDB" id="A0A1L8DN60"/>
<dbReference type="PROSITE" id="PS50304">
    <property type="entry name" value="TUDOR"/>
    <property type="match status" value="1"/>
</dbReference>